<evidence type="ECO:0000313" key="2">
    <source>
        <dbReference type="Proteomes" id="UP000787419"/>
    </source>
</evidence>
<name>A0A9D5WUE4_9BACT</name>
<dbReference type="RefSeq" id="WP_278489474.1">
    <property type="nucleotide sequence ID" value="NZ_CAJZDG010000013.1"/>
</dbReference>
<accession>A0A9D5WUE4</accession>
<gene>
    <name evidence="1" type="ORF">HXN55_03580</name>
</gene>
<reference evidence="1" key="1">
    <citation type="submission" date="2020-04" db="EMBL/GenBank/DDBJ databases">
        <title>Deep metagenomics examines the oral microbiome during advanced dental caries in children, revealing novel taxa and co-occurrences with host molecules.</title>
        <authorList>
            <person name="Baker J.L."/>
            <person name="Morton J.T."/>
            <person name="Dinis M."/>
            <person name="Alvarez R."/>
            <person name="Tran N.C."/>
            <person name="Knight R."/>
            <person name="Edlund A."/>
        </authorList>
    </citation>
    <scope>NUCLEOTIDE SEQUENCE</scope>
    <source>
        <strain evidence="1">JCVI_32_bin.50</strain>
    </source>
</reference>
<comment type="caution">
    <text evidence="1">The sequence shown here is derived from an EMBL/GenBank/DDBJ whole genome shotgun (WGS) entry which is preliminary data.</text>
</comment>
<dbReference type="PROSITE" id="PS51257">
    <property type="entry name" value="PROKAR_LIPOPROTEIN"/>
    <property type="match status" value="1"/>
</dbReference>
<sequence length="185" mass="20252">MKKSQIIIVLALVAAILVGCKKSKPNQVISPNANNADSLNAGDTTIYGTMLDGGMNSIVLLTDRGDTLEIIQNPEDTTEVVKGGKLIGDRFAVIAYKEYGDMMLRSAINITSLLGNWTSLDKNFEIKEGGEVTSNLQSEKNVWTSWKIYNGKLLLSRDTFDVIELGADTMSLENKTGIFVFGRKK</sequence>
<evidence type="ECO:0000313" key="1">
    <source>
        <dbReference type="EMBL" id="MBF1446458.1"/>
    </source>
</evidence>
<dbReference type="AlphaFoldDB" id="A0A9D5WUE4"/>
<dbReference type="Proteomes" id="UP000787419">
    <property type="component" value="Unassembled WGS sequence"/>
</dbReference>
<organism evidence="1 2">
    <name type="scientific">Prevotella nigrescens</name>
    <dbReference type="NCBI Taxonomy" id="28133"/>
    <lineage>
        <taxon>Bacteria</taxon>
        <taxon>Pseudomonadati</taxon>
        <taxon>Bacteroidota</taxon>
        <taxon>Bacteroidia</taxon>
        <taxon>Bacteroidales</taxon>
        <taxon>Prevotellaceae</taxon>
        <taxon>Prevotella</taxon>
    </lineage>
</organism>
<evidence type="ECO:0008006" key="3">
    <source>
        <dbReference type="Google" id="ProtNLM"/>
    </source>
</evidence>
<proteinExistence type="predicted"/>
<dbReference type="EMBL" id="JABZTM010000026">
    <property type="protein sequence ID" value="MBF1446458.1"/>
    <property type="molecule type" value="Genomic_DNA"/>
</dbReference>
<protein>
    <recommendedName>
        <fullName evidence="3">Lipocalin-like domain-containing protein</fullName>
    </recommendedName>
</protein>